<dbReference type="AlphaFoldDB" id="A0A8T8S8J6"/>
<protein>
    <submittedName>
        <fullName evidence="2">Uncharacterized protein</fullName>
    </submittedName>
</protein>
<reference evidence="2" key="2">
    <citation type="journal article" date="2019" name="IMA Fungus">
        <title>Genome sequencing and comparison of five Tilletia species to identify candidate genes for the detection of regulated species infecting wheat.</title>
        <authorList>
            <person name="Nguyen H.D.T."/>
            <person name="Sultana T."/>
            <person name="Kesanakurti P."/>
            <person name="Hambleton S."/>
        </authorList>
    </citation>
    <scope>NUCLEOTIDE SEQUENCE</scope>
    <source>
        <strain evidence="2">DAOMC 236416</strain>
    </source>
</reference>
<feature type="region of interest" description="Disordered" evidence="1">
    <location>
        <begin position="167"/>
        <end position="188"/>
    </location>
</feature>
<feature type="compositionally biased region" description="Low complexity" evidence="1">
    <location>
        <begin position="52"/>
        <end position="75"/>
    </location>
</feature>
<keyword evidence="3" id="KW-1185">Reference proteome</keyword>
<gene>
    <name evidence="2" type="ORF">A4X13_0g9642</name>
</gene>
<evidence type="ECO:0000313" key="2">
    <source>
        <dbReference type="EMBL" id="KAE8235030.1"/>
    </source>
</evidence>
<comment type="caution">
    <text evidence="2">The sequence shown here is derived from an EMBL/GenBank/DDBJ whole genome shotgun (WGS) entry which is preliminary data.</text>
</comment>
<organism evidence="2 3">
    <name type="scientific">Tilletia indica</name>
    <dbReference type="NCBI Taxonomy" id="43049"/>
    <lineage>
        <taxon>Eukaryota</taxon>
        <taxon>Fungi</taxon>
        <taxon>Dikarya</taxon>
        <taxon>Basidiomycota</taxon>
        <taxon>Ustilaginomycotina</taxon>
        <taxon>Exobasidiomycetes</taxon>
        <taxon>Tilletiales</taxon>
        <taxon>Tilletiaceae</taxon>
        <taxon>Tilletia</taxon>
    </lineage>
</organism>
<dbReference type="Proteomes" id="UP000077521">
    <property type="component" value="Unassembled WGS sequence"/>
</dbReference>
<accession>A0A8T8S8J6</accession>
<reference evidence="2" key="1">
    <citation type="submission" date="2016-04" db="EMBL/GenBank/DDBJ databases">
        <authorList>
            <person name="Nguyen H.D."/>
            <person name="Samba Siva P."/>
            <person name="Cullis J."/>
            <person name="Levesque C.A."/>
            <person name="Hambleton S."/>
        </authorList>
    </citation>
    <scope>NUCLEOTIDE SEQUENCE</scope>
    <source>
        <strain evidence="2">DAOMC 236416</strain>
    </source>
</reference>
<feature type="non-terminal residue" evidence="2">
    <location>
        <position position="1"/>
    </location>
</feature>
<evidence type="ECO:0000256" key="1">
    <source>
        <dbReference type="SAM" id="MobiDB-lite"/>
    </source>
</evidence>
<evidence type="ECO:0000313" key="3">
    <source>
        <dbReference type="Proteomes" id="UP000077521"/>
    </source>
</evidence>
<dbReference type="EMBL" id="LWDF02003039">
    <property type="protein sequence ID" value="KAE8235030.1"/>
    <property type="molecule type" value="Genomic_DNA"/>
</dbReference>
<name>A0A8T8S8J6_9BASI</name>
<feature type="region of interest" description="Disordered" evidence="1">
    <location>
        <begin position="30"/>
        <end position="118"/>
    </location>
</feature>
<sequence length="269" mass="29047">LDAVISPPHLVKEALKAHFDKLFQDAGKLSSSTTTTSSIPSIFHPQGGQQISAPPTHRPSTSSTSSSISNPLSTPNQTVSPTSNETTSSRSVVPLGPSKAANDPPNQPQPGSTVSMSKAALQAISSKGTWKGWHYCGVVRWLQGTSDTEPLSDNEILEHSRKVVKKLRGSRGNGTAKGKKERKQTTRAEDYPNLRERWRAVGQRLDPNNDATTPISTPFGNLTAPSPHHRRVQLPNSGHLLLNPIDPLLTLTSNGPLHSSSIFGWIRRT</sequence>
<proteinExistence type="predicted"/>
<feature type="compositionally biased region" description="Polar residues" evidence="1">
    <location>
        <begin position="76"/>
        <end position="91"/>
    </location>
</feature>